<gene>
    <name evidence="2" type="ORF">D065_09292</name>
</gene>
<dbReference type="InterPro" id="IPR045600">
    <property type="entry name" value="RelA/SpoT_AH_RIS"/>
</dbReference>
<feature type="non-terminal residue" evidence="2">
    <location>
        <position position="1"/>
    </location>
</feature>
<accession>R0NMM7</accession>
<dbReference type="Pfam" id="PF13291">
    <property type="entry name" value="ACT_4"/>
    <property type="match status" value="1"/>
</dbReference>
<dbReference type="Proteomes" id="UP000013315">
    <property type="component" value="Unassembled WGS sequence"/>
</dbReference>
<dbReference type="EMBL" id="AQTU01000033">
    <property type="protein sequence ID" value="EOB31284.1"/>
    <property type="molecule type" value="Genomic_DNA"/>
</dbReference>
<protein>
    <submittedName>
        <fullName evidence="2">GTP pyrophosphokinase</fullName>
    </submittedName>
</protein>
<evidence type="ECO:0000259" key="1">
    <source>
        <dbReference type="PROSITE" id="PS51671"/>
    </source>
</evidence>
<sequence>EELVKGGEVKVENKETLKVKHEGGVVIEGASGLLVRIAKCCNPVPGDDIVGYITKGRGVAIHRVDCMNLRAQENYEQRLLDVEWEDQYSSSNKEYMAHIDIYGLNRTGLLNDVLQVLSNTTKNISTVNAQPTKDMKFANIHVSFGIANLSTLTTVVDKIKSVPEVYSVKRTNG</sequence>
<dbReference type="SUPFAM" id="SSF55021">
    <property type="entry name" value="ACT-like"/>
    <property type="match status" value="1"/>
</dbReference>
<dbReference type="Pfam" id="PF19296">
    <property type="entry name" value="RelA_AH_RIS"/>
    <property type="match status" value="1"/>
</dbReference>
<dbReference type="GO" id="GO:0005886">
    <property type="term" value="C:plasma membrane"/>
    <property type="evidence" value="ECO:0007669"/>
    <property type="project" value="TreeGrafter"/>
</dbReference>
<name>R0NMM7_STRMT</name>
<dbReference type="AlphaFoldDB" id="R0NMM7"/>
<evidence type="ECO:0000313" key="3">
    <source>
        <dbReference type="Proteomes" id="UP000013315"/>
    </source>
</evidence>
<dbReference type="GO" id="GO:0016301">
    <property type="term" value="F:kinase activity"/>
    <property type="evidence" value="ECO:0007669"/>
    <property type="project" value="UniProtKB-KW"/>
</dbReference>
<reference evidence="2 3" key="1">
    <citation type="submission" date="2013-04" db="EMBL/GenBank/DDBJ databases">
        <authorList>
            <person name="Ikryannikova L.N."/>
            <person name="Ilina E.N."/>
            <person name="Kostryukova E.S."/>
            <person name="Semashko T.A."/>
            <person name="Karpova I.Y.U."/>
            <person name="Larin A.K."/>
            <person name="Ischenko D.S."/>
            <person name="Alekseev D.G."/>
            <person name="Klimova E.A."/>
            <person name="Filimonova A.V."/>
            <person name="Savinova T.A."/>
            <person name="Filimonova O.Y.U."/>
            <person name="Dubovickaya V.A."/>
            <person name="Sidorenko S.V."/>
            <person name="Govorun V.M."/>
        </authorList>
    </citation>
    <scope>NUCLEOTIDE SEQUENCE [LARGE SCALE GENOMIC DNA]</scope>
    <source>
        <strain evidence="2 3">13/39</strain>
    </source>
</reference>
<dbReference type="InterPro" id="IPR002912">
    <property type="entry name" value="ACT_dom"/>
</dbReference>
<dbReference type="PATRIC" id="fig|1239793.3.peg.1815"/>
<proteinExistence type="predicted"/>
<keyword evidence="2" id="KW-0808">Transferase</keyword>
<keyword evidence="2" id="KW-0418">Kinase</keyword>
<comment type="caution">
    <text evidence="2">The sequence shown here is derived from an EMBL/GenBank/DDBJ whole genome shotgun (WGS) entry which is preliminary data.</text>
</comment>
<feature type="domain" description="ACT" evidence="1">
    <location>
        <begin position="98"/>
        <end position="173"/>
    </location>
</feature>
<dbReference type="PANTHER" id="PTHR21262:SF31">
    <property type="entry name" value="GTP PYROPHOSPHOKINASE"/>
    <property type="match status" value="1"/>
</dbReference>
<dbReference type="PANTHER" id="PTHR21262">
    <property type="entry name" value="GUANOSINE-3',5'-BIS DIPHOSPHATE 3'-PYROPHOSPHOHYDROLASE"/>
    <property type="match status" value="1"/>
</dbReference>
<dbReference type="PROSITE" id="PS51671">
    <property type="entry name" value="ACT"/>
    <property type="match status" value="1"/>
</dbReference>
<dbReference type="InterPro" id="IPR045865">
    <property type="entry name" value="ACT-like_dom_sf"/>
</dbReference>
<evidence type="ECO:0000313" key="2">
    <source>
        <dbReference type="EMBL" id="EOB31284.1"/>
    </source>
</evidence>
<dbReference type="Gene3D" id="3.30.70.260">
    <property type="match status" value="1"/>
</dbReference>
<organism evidence="2 3">
    <name type="scientific">Streptococcus mitis 13/39</name>
    <dbReference type="NCBI Taxonomy" id="1239793"/>
    <lineage>
        <taxon>Bacteria</taxon>
        <taxon>Bacillati</taxon>
        <taxon>Bacillota</taxon>
        <taxon>Bacilli</taxon>
        <taxon>Lactobacillales</taxon>
        <taxon>Streptococcaceae</taxon>
        <taxon>Streptococcus</taxon>
        <taxon>Streptococcus mitis group</taxon>
    </lineage>
</organism>
<dbReference type="CDD" id="cd04876">
    <property type="entry name" value="ACT_RelA-SpoT"/>
    <property type="match status" value="1"/>
</dbReference>